<dbReference type="AlphaFoldDB" id="A0A1W2FG01"/>
<evidence type="ECO:0000313" key="1">
    <source>
        <dbReference type="EMBL" id="SMD20693.1"/>
    </source>
</evidence>
<evidence type="ECO:0000313" key="2">
    <source>
        <dbReference type="Proteomes" id="UP000192674"/>
    </source>
</evidence>
<name>A0A1W2FG01_KIBAR</name>
<proteinExistence type="predicted"/>
<dbReference type="InterPro" id="IPR032710">
    <property type="entry name" value="NTF2-like_dom_sf"/>
</dbReference>
<gene>
    <name evidence="1" type="ORF">SAMN05661093_06544</name>
</gene>
<dbReference type="EMBL" id="FWXV01000006">
    <property type="protein sequence ID" value="SMD20693.1"/>
    <property type="molecule type" value="Genomic_DNA"/>
</dbReference>
<dbReference type="Gene3D" id="3.10.450.50">
    <property type="match status" value="1"/>
</dbReference>
<dbReference type="RefSeq" id="WP_084430593.1">
    <property type="nucleotide sequence ID" value="NZ_FWXV01000006.1"/>
</dbReference>
<dbReference type="InterPro" id="IPR009959">
    <property type="entry name" value="Cyclase_SnoaL-like"/>
</dbReference>
<keyword evidence="2" id="KW-1185">Reference proteome</keyword>
<dbReference type="OrthoDB" id="129343at2"/>
<dbReference type="Proteomes" id="UP000192674">
    <property type="component" value="Unassembled WGS sequence"/>
</dbReference>
<accession>A0A1W2FG01</accession>
<sequence length="162" mass="18439">MAITDQERIAAQRRTIDEHIRGENEHDWARVYETFLKDERAYYDVVPFSTRYPGFQGVQDFYQIIEAAIPDFRVIVTGEYDTLGASVREVTISGTHRGEYCGVAPQGLPVSVEVAAFYLFGEGDESSKLVAERIYYDNETLLRQMRGEEDAMSGVGLAERWP</sequence>
<dbReference type="Pfam" id="PF07366">
    <property type="entry name" value="SnoaL"/>
    <property type="match status" value="1"/>
</dbReference>
<dbReference type="GO" id="GO:0030638">
    <property type="term" value="P:polyketide metabolic process"/>
    <property type="evidence" value="ECO:0007669"/>
    <property type="project" value="InterPro"/>
</dbReference>
<protein>
    <submittedName>
        <fullName evidence="1">Predicted ester cyclase</fullName>
    </submittedName>
</protein>
<dbReference type="SUPFAM" id="SSF54427">
    <property type="entry name" value="NTF2-like"/>
    <property type="match status" value="1"/>
</dbReference>
<reference evidence="1 2" key="1">
    <citation type="submission" date="2017-04" db="EMBL/GenBank/DDBJ databases">
        <authorList>
            <person name="Afonso C.L."/>
            <person name="Miller P.J."/>
            <person name="Scott M.A."/>
            <person name="Spackman E."/>
            <person name="Goraichik I."/>
            <person name="Dimitrov K.M."/>
            <person name="Suarez D.L."/>
            <person name="Swayne D.E."/>
        </authorList>
    </citation>
    <scope>NUCLEOTIDE SEQUENCE [LARGE SCALE GENOMIC DNA]</scope>
    <source>
        <strain evidence="1 2">DSM 43828</strain>
    </source>
</reference>
<organism evidence="1 2">
    <name type="scientific">Kibdelosporangium aridum</name>
    <dbReference type="NCBI Taxonomy" id="2030"/>
    <lineage>
        <taxon>Bacteria</taxon>
        <taxon>Bacillati</taxon>
        <taxon>Actinomycetota</taxon>
        <taxon>Actinomycetes</taxon>
        <taxon>Pseudonocardiales</taxon>
        <taxon>Pseudonocardiaceae</taxon>
        <taxon>Kibdelosporangium</taxon>
    </lineage>
</organism>